<keyword evidence="4" id="KW-0732">Signal</keyword>
<dbReference type="InParanoid" id="A0A2T3A4T9"/>
<evidence type="ECO:0000256" key="1">
    <source>
        <dbReference type="SAM" id="Coils"/>
    </source>
</evidence>
<keyword evidence="3" id="KW-0472">Membrane</keyword>
<evidence type="ECO:0000256" key="3">
    <source>
        <dbReference type="SAM" id="Phobius"/>
    </source>
</evidence>
<feature type="transmembrane region" description="Helical" evidence="3">
    <location>
        <begin position="100"/>
        <end position="121"/>
    </location>
</feature>
<protein>
    <recommendedName>
        <fullName evidence="7">Transmembrane protein</fullName>
    </recommendedName>
</protein>
<feature type="compositionally biased region" description="Low complexity" evidence="2">
    <location>
        <begin position="64"/>
        <end position="74"/>
    </location>
</feature>
<feature type="compositionally biased region" description="Gly residues" evidence="2">
    <location>
        <begin position="75"/>
        <end position="88"/>
    </location>
</feature>
<gene>
    <name evidence="5" type="ORF">BD289DRAFT_297465</name>
</gene>
<keyword evidence="1" id="KW-0175">Coiled coil</keyword>
<feature type="region of interest" description="Disordered" evidence="2">
    <location>
        <begin position="41"/>
        <end position="90"/>
    </location>
</feature>
<sequence>MDSTGRTQRPPPLFFNSFISILLAILLFTQPSAVALALPQNPDGSPSINDGIPYSDSNGDDNDNGNGNAGSSHTGSGGGSGSGSGGGTLSSNNLLGNQPATVQLGAGFVVGCVMGVALYVIGRMCYATSRRNMMTSRRQLERERRMAERDLERGRRASQMVAVV</sequence>
<organism evidence="5 6">
    <name type="scientific">Coniella lustricola</name>
    <dbReference type="NCBI Taxonomy" id="2025994"/>
    <lineage>
        <taxon>Eukaryota</taxon>
        <taxon>Fungi</taxon>
        <taxon>Dikarya</taxon>
        <taxon>Ascomycota</taxon>
        <taxon>Pezizomycotina</taxon>
        <taxon>Sordariomycetes</taxon>
        <taxon>Sordariomycetidae</taxon>
        <taxon>Diaporthales</taxon>
        <taxon>Schizoparmaceae</taxon>
        <taxon>Coniella</taxon>
    </lineage>
</organism>
<proteinExistence type="predicted"/>
<dbReference type="Proteomes" id="UP000241462">
    <property type="component" value="Unassembled WGS sequence"/>
</dbReference>
<evidence type="ECO:0000256" key="4">
    <source>
        <dbReference type="SAM" id="SignalP"/>
    </source>
</evidence>
<keyword evidence="3" id="KW-1133">Transmembrane helix</keyword>
<reference evidence="5 6" key="1">
    <citation type="journal article" date="2018" name="Mycol. Prog.">
        <title>Coniella lustricola, a new species from submerged detritus.</title>
        <authorList>
            <person name="Raudabaugh D.B."/>
            <person name="Iturriaga T."/>
            <person name="Carver A."/>
            <person name="Mondo S."/>
            <person name="Pangilinan J."/>
            <person name="Lipzen A."/>
            <person name="He G."/>
            <person name="Amirebrahimi M."/>
            <person name="Grigoriev I.V."/>
            <person name="Miller A.N."/>
        </authorList>
    </citation>
    <scope>NUCLEOTIDE SEQUENCE [LARGE SCALE GENOMIC DNA]</scope>
    <source>
        <strain evidence="5 6">B22-T-1</strain>
    </source>
</reference>
<evidence type="ECO:0000256" key="2">
    <source>
        <dbReference type="SAM" id="MobiDB-lite"/>
    </source>
</evidence>
<name>A0A2T3A4T9_9PEZI</name>
<evidence type="ECO:0008006" key="7">
    <source>
        <dbReference type="Google" id="ProtNLM"/>
    </source>
</evidence>
<evidence type="ECO:0000313" key="6">
    <source>
        <dbReference type="Proteomes" id="UP000241462"/>
    </source>
</evidence>
<feature type="coiled-coil region" evidence="1">
    <location>
        <begin position="130"/>
        <end position="157"/>
    </location>
</feature>
<keyword evidence="6" id="KW-1185">Reference proteome</keyword>
<feature type="chain" id="PRO_5015723138" description="Transmembrane protein" evidence="4">
    <location>
        <begin position="38"/>
        <end position="164"/>
    </location>
</feature>
<evidence type="ECO:0000313" key="5">
    <source>
        <dbReference type="EMBL" id="PSR82807.1"/>
    </source>
</evidence>
<accession>A0A2T3A4T9</accession>
<feature type="signal peptide" evidence="4">
    <location>
        <begin position="1"/>
        <end position="37"/>
    </location>
</feature>
<dbReference type="EMBL" id="KZ678470">
    <property type="protein sequence ID" value="PSR82807.1"/>
    <property type="molecule type" value="Genomic_DNA"/>
</dbReference>
<dbReference type="AlphaFoldDB" id="A0A2T3A4T9"/>
<keyword evidence="3" id="KW-0812">Transmembrane</keyword>